<protein>
    <submittedName>
        <fullName evidence="3">Broad-specificity phosphatase PhoE</fullName>
    </submittedName>
</protein>
<evidence type="ECO:0000256" key="2">
    <source>
        <dbReference type="PIRSR" id="PIRSR613078-2"/>
    </source>
</evidence>
<reference evidence="4" key="1">
    <citation type="submission" date="2017-08" db="EMBL/GenBank/DDBJ databases">
        <authorList>
            <person name="Varghese N."/>
            <person name="Submissions S."/>
        </authorList>
    </citation>
    <scope>NUCLEOTIDE SEQUENCE [LARGE SCALE GENOMIC DNA]</scope>
    <source>
        <strain evidence="4">JC23</strain>
    </source>
</reference>
<feature type="binding site" evidence="2">
    <location>
        <begin position="8"/>
        <end position="15"/>
    </location>
    <ligand>
        <name>substrate</name>
    </ligand>
</feature>
<dbReference type="InterPro" id="IPR001345">
    <property type="entry name" value="PG/BPGM_mutase_AS"/>
</dbReference>
<dbReference type="RefSeq" id="WP_097151288.1">
    <property type="nucleotide sequence ID" value="NZ_OBQC01000029.1"/>
</dbReference>
<dbReference type="AlphaFoldDB" id="A0A285UTP8"/>
<proteinExistence type="predicted"/>
<dbReference type="GO" id="GO:0005737">
    <property type="term" value="C:cytoplasm"/>
    <property type="evidence" value="ECO:0007669"/>
    <property type="project" value="TreeGrafter"/>
</dbReference>
<dbReference type="InterPro" id="IPR050275">
    <property type="entry name" value="PGM_Phosphatase"/>
</dbReference>
<dbReference type="OrthoDB" id="9782128at2"/>
<dbReference type="PROSITE" id="PS00175">
    <property type="entry name" value="PG_MUTASE"/>
    <property type="match status" value="1"/>
</dbReference>
<dbReference type="InterPro" id="IPR013078">
    <property type="entry name" value="His_Pase_superF_clade-1"/>
</dbReference>
<feature type="binding site" evidence="2">
    <location>
        <position position="58"/>
    </location>
    <ligand>
        <name>substrate</name>
    </ligand>
</feature>
<dbReference type="SUPFAM" id="SSF53254">
    <property type="entry name" value="Phosphoglycerate mutase-like"/>
    <property type="match status" value="1"/>
</dbReference>
<dbReference type="SMART" id="SM00855">
    <property type="entry name" value="PGAM"/>
    <property type="match status" value="1"/>
</dbReference>
<dbReference type="Pfam" id="PF00300">
    <property type="entry name" value="His_Phos_1"/>
    <property type="match status" value="1"/>
</dbReference>
<dbReference type="PANTHER" id="PTHR48100">
    <property type="entry name" value="BROAD-SPECIFICITY PHOSPHATASE YOR283W-RELATED"/>
    <property type="match status" value="1"/>
</dbReference>
<dbReference type="Proteomes" id="UP000219252">
    <property type="component" value="Unassembled WGS sequence"/>
</dbReference>
<feature type="active site" description="Proton donor/acceptor" evidence="1">
    <location>
        <position position="82"/>
    </location>
</feature>
<dbReference type="CDD" id="cd07067">
    <property type="entry name" value="HP_PGM_like"/>
    <property type="match status" value="1"/>
</dbReference>
<organism evidence="3 4">
    <name type="scientific">Ureibacillus acetophenoni</name>
    <dbReference type="NCBI Taxonomy" id="614649"/>
    <lineage>
        <taxon>Bacteria</taxon>
        <taxon>Bacillati</taxon>
        <taxon>Bacillota</taxon>
        <taxon>Bacilli</taxon>
        <taxon>Bacillales</taxon>
        <taxon>Caryophanaceae</taxon>
        <taxon>Ureibacillus</taxon>
    </lineage>
</organism>
<name>A0A285UTP8_9BACL</name>
<dbReference type="InterPro" id="IPR029033">
    <property type="entry name" value="His_PPase_superfam"/>
</dbReference>
<feature type="active site" description="Tele-phosphohistidine intermediate" evidence="1">
    <location>
        <position position="9"/>
    </location>
</feature>
<dbReference type="EMBL" id="OBQC01000029">
    <property type="protein sequence ID" value="SOC45057.1"/>
    <property type="molecule type" value="Genomic_DNA"/>
</dbReference>
<dbReference type="GO" id="GO:0016791">
    <property type="term" value="F:phosphatase activity"/>
    <property type="evidence" value="ECO:0007669"/>
    <property type="project" value="TreeGrafter"/>
</dbReference>
<dbReference type="PANTHER" id="PTHR48100:SF59">
    <property type="entry name" value="ADENOSYLCOBALAMIN_ALPHA-RIBAZOLE PHOSPHATASE"/>
    <property type="match status" value="1"/>
</dbReference>
<evidence type="ECO:0000256" key="1">
    <source>
        <dbReference type="PIRSR" id="PIRSR613078-1"/>
    </source>
</evidence>
<dbReference type="Gene3D" id="3.40.50.1240">
    <property type="entry name" value="Phosphoglycerate mutase-like"/>
    <property type="match status" value="1"/>
</dbReference>
<keyword evidence="4" id="KW-1185">Reference proteome</keyword>
<accession>A0A285UTP8</accession>
<sequence length="194" mass="22146">MTKLCLVRHGETDWNSLGKLQGRKDIPLNKIGVLQAIECREFLKSTNWDVIISSPLKRAKETAEIINNELKIPIIEMVEFIERDYGDAEGMTVTERLTAFPNRNYTKQEDRQTLTIRVIAGIQKINQLYLRKRVLLVAHGGVINTILAQFSNGEIGSGKTKLINACISNIEFIDEEWKIKNYNQTGHLSQYRNG</sequence>
<evidence type="ECO:0000313" key="4">
    <source>
        <dbReference type="Proteomes" id="UP000219252"/>
    </source>
</evidence>
<evidence type="ECO:0000313" key="3">
    <source>
        <dbReference type="EMBL" id="SOC45057.1"/>
    </source>
</evidence>
<feature type="binding site" evidence="2">
    <location>
        <begin position="82"/>
        <end position="85"/>
    </location>
    <ligand>
        <name>substrate</name>
    </ligand>
</feature>
<gene>
    <name evidence="3" type="ORF">SAMN05877842_1295</name>
</gene>